<name>A0AAV4VQJ7_CAEEX</name>
<gene>
    <name evidence="1" type="ORF">CEXT_791591</name>
</gene>
<evidence type="ECO:0000313" key="1">
    <source>
        <dbReference type="EMBL" id="GIY72076.1"/>
    </source>
</evidence>
<protein>
    <submittedName>
        <fullName evidence="1">Uncharacterized protein</fullName>
    </submittedName>
</protein>
<reference evidence="1 2" key="1">
    <citation type="submission" date="2021-06" db="EMBL/GenBank/DDBJ databases">
        <title>Caerostris extrusa draft genome.</title>
        <authorList>
            <person name="Kono N."/>
            <person name="Arakawa K."/>
        </authorList>
    </citation>
    <scope>NUCLEOTIDE SEQUENCE [LARGE SCALE GENOMIC DNA]</scope>
</reference>
<dbReference type="EMBL" id="BPLR01014894">
    <property type="protein sequence ID" value="GIY72076.1"/>
    <property type="molecule type" value="Genomic_DNA"/>
</dbReference>
<evidence type="ECO:0000313" key="2">
    <source>
        <dbReference type="Proteomes" id="UP001054945"/>
    </source>
</evidence>
<keyword evidence="2" id="KW-1185">Reference proteome</keyword>
<dbReference type="AlphaFoldDB" id="A0AAV4VQJ7"/>
<sequence length="81" mass="9461">MPYLDTMKEEDDEKNNDEEMIRKMKFGFGMIPKRRCPSCSPFRQTAIKQTPWHYQRSISLKGKVSENVIGNLNVPQNVTNL</sequence>
<dbReference type="Proteomes" id="UP001054945">
    <property type="component" value="Unassembled WGS sequence"/>
</dbReference>
<organism evidence="1 2">
    <name type="scientific">Caerostris extrusa</name>
    <name type="common">Bark spider</name>
    <name type="synonym">Caerostris bankana</name>
    <dbReference type="NCBI Taxonomy" id="172846"/>
    <lineage>
        <taxon>Eukaryota</taxon>
        <taxon>Metazoa</taxon>
        <taxon>Ecdysozoa</taxon>
        <taxon>Arthropoda</taxon>
        <taxon>Chelicerata</taxon>
        <taxon>Arachnida</taxon>
        <taxon>Araneae</taxon>
        <taxon>Araneomorphae</taxon>
        <taxon>Entelegynae</taxon>
        <taxon>Araneoidea</taxon>
        <taxon>Araneidae</taxon>
        <taxon>Caerostris</taxon>
    </lineage>
</organism>
<proteinExistence type="predicted"/>
<comment type="caution">
    <text evidence="1">The sequence shown here is derived from an EMBL/GenBank/DDBJ whole genome shotgun (WGS) entry which is preliminary data.</text>
</comment>
<accession>A0AAV4VQJ7</accession>